<name>A0A7M1R077_9ACTO</name>
<reference evidence="1 2" key="1">
    <citation type="submission" date="2020-10" db="EMBL/GenBank/DDBJ databases">
        <title>Trueperella pecoris sp. nov. isolated from bovine and porcine specimens.</title>
        <authorList>
            <person name="Schoenecker L."/>
            <person name="Schnydrig P."/>
            <person name="Brodard I."/>
            <person name="Thomann A."/>
            <person name="Hemphill A."/>
            <person name="Rodriguez-Campos S."/>
            <person name="Perreten V."/>
            <person name="Jores J."/>
            <person name="Kittl S."/>
        </authorList>
    </citation>
    <scope>NUCLEOTIDE SEQUENCE [LARGE SCALE GENOMIC DNA]</scope>
    <source>
        <strain evidence="1 2">19OD0592</strain>
    </source>
</reference>
<evidence type="ECO:0000313" key="2">
    <source>
        <dbReference type="Proteomes" id="UP000594961"/>
    </source>
</evidence>
<dbReference type="RefSeq" id="WP_197552899.1">
    <property type="nucleotide sequence ID" value="NZ_CP063212.1"/>
</dbReference>
<accession>A0A7M1R077</accession>
<evidence type="ECO:0000313" key="1">
    <source>
        <dbReference type="EMBL" id="QOR47588.1"/>
    </source>
</evidence>
<dbReference type="AlphaFoldDB" id="A0A7M1R077"/>
<protein>
    <submittedName>
        <fullName evidence="1">EndoU domain-containing protein</fullName>
    </submittedName>
</protein>
<dbReference type="Pfam" id="PF25310">
    <property type="entry name" value="VG15"/>
    <property type="match status" value="1"/>
</dbReference>
<dbReference type="Proteomes" id="UP000594961">
    <property type="component" value="Chromosome"/>
</dbReference>
<proteinExistence type="predicted"/>
<dbReference type="InterPro" id="IPR057369">
    <property type="entry name" value="VG15"/>
</dbReference>
<organism evidence="1 2">
    <name type="scientific">Trueperella pecoris</name>
    <dbReference type="NCBI Taxonomy" id="2733571"/>
    <lineage>
        <taxon>Bacteria</taxon>
        <taxon>Bacillati</taxon>
        <taxon>Actinomycetota</taxon>
        <taxon>Actinomycetes</taxon>
        <taxon>Actinomycetales</taxon>
        <taxon>Actinomycetaceae</taxon>
        <taxon>Trueperella</taxon>
    </lineage>
</organism>
<dbReference type="EMBL" id="CP063212">
    <property type="protein sequence ID" value="QOR47588.1"/>
    <property type="molecule type" value="Genomic_DNA"/>
</dbReference>
<sequence>MLMVDHRALSAKRAADAKIERALLAELDQMWELIKGWDRLALDNALVELLPGLVDKYGAAYAEVAAQWFETLIGQDAILGESFQVAQIQRSVRWALKPYFEGAALDAVKGQVAASLVRHAMQAGRDTIDASVRATKGVLYARVLSGLETCDFCTILASRGPVYGTARDAGGVGNRYHDRCDCQAVPVRGRWVPDRSSPRGVRWVGEDPGYDFEGLYLKEYKPYWRDGLSLKQVVERRVDTRASEPWGGVTWLEDLRDSKVKPPAWWDNETRQKTLIGHASPTKPGRWNGGHGYGRNVQGKTEFPERWTDDDIDLILAETWQNPTAVRNEGDRRRVRRVIDGVLVEVSAYGFGYKDFRAYFTVGGRGVFYNESDGSRLQKRIPKDTKKWEVLR</sequence>
<gene>
    <name evidence="1" type="ORF">INS90_10135</name>
</gene>